<evidence type="ECO:0000313" key="2">
    <source>
        <dbReference type="EMBL" id="TLU67240.1"/>
    </source>
</evidence>
<dbReference type="SUPFAM" id="SSF56349">
    <property type="entry name" value="DNA breaking-rejoining enzymes"/>
    <property type="match status" value="1"/>
</dbReference>
<protein>
    <recommendedName>
        <fullName evidence="4">Tyr recombinase domain-containing protein</fullName>
    </recommendedName>
</protein>
<dbReference type="GO" id="GO:0006310">
    <property type="term" value="P:DNA recombination"/>
    <property type="evidence" value="ECO:0007669"/>
    <property type="project" value="UniProtKB-KW"/>
</dbReference>
<dbReference type="EMBL" id="VCBC01000003">
    <property type="protein sequence ID" value="TLU67240.1"/>
    <property type="molecule type" value="Genomic_DNA"/>
</dbReference>
<dbReference type="InterPro" id="IPR011010">
    <property type="entry name" value="DNA_brk_join_enz"/>
</dbReference>
<accession>A0A5R9INZ9</accession>
<evidence type="ECO:0000313" key="3">
    <source>
        <dbReference type="Proteomes" id="UP000307790"/>
    </source>
</evidence>
<dbReference type="Gene3D" id="1.10.443.10">
    <property type="entry name" value="Intergrase catalytic core"/>
    <property type="match status" value="1"/>
</dbReference>
<keyword evidence="1" id="KW-0233">DNA recombination</keyword>
<dbReference type="GO" id="GO:0003677">
    <property type="term" value="F:DNA binding"/>
    <property type="evidence" value="ECO:0007669"/>
    <property type="project" value="InterPro"/>
</dbReference>
<dbReference type="GO" id="GO:0015074">
    <property type="term" value="P:DNA integration"/>
    <property type="evidence" value="ECO:0007669"/>
    <property type="project" value="InterPro"/>
</dbReference>
<organism evidence="2 3">
    <name type="scientific">Thalassotalea litorea</name>
    <dbReference type="NCBI Taxonomy" id="2020715"/>
    <lineage>
        <taxon>Bacteria</taxon>
        <taxon>Pseudomonadati</taxon>
        <taxon>Pseudomonadota</taxon>
        <taxon>Gammaproteobacteria</taxon>
        <taxon>Alteromonadales</taxon>
        <taxon>Colwelliaceae</taxon>
        <taxon>Thalassotalea</taxon>
    </lineage>
</organism>
<dbReference type="Proteomes" id="UP000307790">
    <property type="component" value="Unassembled WGS sequence"/>
</dbReference>
<sequence length="66" mass="7136">MNSGRSLYEVQQILGHSDPAVTQRYSHLTKETVQEASETASAKLRAAVEALDSPRPGLRVIDGGKN</sequence>
<keyword evidence="3" id="KW-1185">Reference proteome</keyword>
<evidence type="ECO:0008006" key="4">
    <source>
        <dbReference type="Google" id="ProtNLM"/>
    </source>
</evidence>
<dbReference type="InterPro" id="IPR013762">
    <property type="entry name" value="Integrase-like_cat_sf"/>
</dbReference>
<gene>
    <name evidence="2" type="ORF">FE810_02860</name>
</gene>
<proteinExistence type="predicted"/>
<evidence type="ECO:0000256" key="1">
    <source>
        <dbReference type="ARBA" id="ARBA00023172"/>
    </source>
</evidence>
<dbReference type="OrthoDB" id="5567253at2"/>
<reference evidence="2 3" key="1">
    <citation type="submission" date="2019-05" db="EMBL/GenBank/DDBJ databases">
        <title>Genome sequences of Thalassotalea litorea 1K03283.</title>
        <authorList>
            <person name="Zhang D."/>
        </authorList>
    </citation>
    <scope>NUCLEOTIDE SEQUENCE [LARGE SCALE GENOMIC DNA]</scope>
    <source>
        <strain evidence="2 3">MCCC 1K03283</strain>
    </source>
</reference>
<name>A0A5R9INZ9_9GAMM</name>
<dbReference type="AlphaFoldDB" id="A0A5R9INZ9"/>
<comment type="caution">
    <text evidence="2">The sequence shown here is derived from an EMBL/GenBank/DDBJ whole genome shotgun (WGS) entry which is preliminary data.</text>
</comment>